<keyword evidence="3" id="KW-1185">Reference proteome</keyword>
<feature type="compositionally biased region" description="Basic residues" evidence="1">
    <location>
        <begin position="94"/>
        <end position="111"/>
    </location>
</feature>
<name>A0A6H5HUR8_9HYME</name>
<dbReference type="GO" id="GO:0071897">
    <property type="term" value="P:DNA biosynthetic process"/>
    <property type="evidence" value="ECO:0007669"/>
    <property type="project" value="UniProtKB-ARBA"/>
</dbReference>
<evidence type="ECO:0000256" key="1">
    <source>
        <dbReference type="SAM" id="MobiDB-lite"/>
    </source>
</evidence>
<proteinExistence type="predicted"/>
<dbReference type="Gene3D" id="3.30.70.270">
    <property type="match status" value="1"/>
</dbReference>
<accession>A0A6H5HUR8</accession>
<dbReference type="InterPro" id="IPR043502">
    <property type="entry name" value="DNA/RNA_pol_sf"/>
</dbReference>
<protein>
    <submittedName>
        <fullName evidence="2">Uncharacterized protein</fullName>
    </submittedName>
</protein>
<feature type="compositionally biased region" description="Basic and acidic residues" evidence="1">
    <location>
        <begin position="151"/>
        <end position="161"/>
    </location>
</feature>
<dbReference type="SUPFAM" id="SSF56672">
    <property type="entry name" value="DNA/RNA polymerases"/>
    <property type="match status" value="1"/>
</dbReference>
<feature type="region of interest" description="Disordered" evidence="1">
    <location>
        <begin position="146"/>
        <end position="168"/>
    </location>
</feature>
<organism evidence="2 3">
    <name type="scientific">Trichogramma brassicae</name>
    <dbReference type="NCBI Taxonomy" id="86971"/>
    <lineage>
        <taxon>Eukaryota</taxon>
        <taxon>Metazoa</taxon>
        <taxon>Ecdysozoa</taxon>
        <taxon>Arthropoda</taxon>
        <taxon>Hexapoda</taxon>
        <taxon>Insecta</taxon>
        <taxon>Pterygota</taxon>
        <taxon>Neoptera</taxon>
        <taxon>Endopterygota</taxon>
        <taxon>Hymenoptera</taxon>
        <taxon>Apocrita</taxon>
        <taxon>Proctotrupomorpha</taxon>
        <taxon>Chalcidoidea</taxon>
        <taxon>Trichogrammatidae</taxon>
        <taxon>Trichogramma</taxon>
    </lineage>
</organism>
<sequence length="168" mass="18997">MPLGLRNSAQTFQRAMNHLLRSPTYHSSDATRTTSWCCQRDTRSNARHLRELFTVLRDAKLHTSTGPKCQLWPGRSHLRGVPRAVSRLQPRAHGTAHRAAQRPSSRRKKSSPGRPEAEAAFERTKKAMTEAVQFNRSCRHHLATARSLHRRASDTAHRCRAETSSVSS</sequence>
<evidence type="ECO:0000313" key="3">
    <source>
        <dbReference type="Proteomes" id="UP000479190"/>
    </source>
</evidence>
<dbReference type="Proteomes" id="UP000479190">
    <property type="component" value="Unassembled WGS sequence"/>
</dbReference>
<feature type="region of interest" description="Disordered" evidence="1">
    <location>
        <begin position="86"/>
        <end position="121"/>
    </location>
</feature>
<dbReference type="InterPro" id="IPR043128">
    <property type="entry name" value="Rev_trsase/Diguanyl_cyclase"/>
</dbReference>
<dbReference type="AlphaFoldDB" id="A0A6H5HUR8"/>
<reference evidence="2 3" key="1">
    <citation type="submission" date="2020-02" db="EMBL/GenBank/DDBJ databases">
        <authorList>
            <person name="Ferguson B K."/>
        </authorList>
    </citation>
    <scope>NUCLEOTIDE SEQUENCE [LARGE SCALE GENOMIC DNA]</scope>
</reference>
<dbReference type="EMBL" id="CADCXV010000078">
    <property type="protein sequence ID" value="CAB0028111.1"/>
    <property type="molecule type" value="Genomic_DNA"/>
</dbReference>
<evidence type="ECO:0000313" key="2">
    <source>
        <dbReference type="EMBL" id="CAB0028111.1"/>
    </source>
</evidence>
<gene>
    <name evidence="2" type="ORF">TBRA_LOCUS333</name>
</gene>